<evidence type="ECO:0000313" key="2">
    <source>
        <dbReference type="EMBL" id="GAB1286516.1"/>
    </source>
</evidence>
<feature type="region of interest" description="Disordered" evidence="1">
    <location>
        <begin position="1"/>
        <end position="67"/>
    </location>
</feature>
<dbReference type="Gene3D" id="3.10.100.10">
    <property type="entry name" value="Mannose-Binding Protein A, subunit A"/>
    <property type="match status" value="1"/>
</dbReference>
<dbReference type="EMBL" id="BAAFST010000002">
    <property type="protein sequence ID" value="GAB1286516.1"/>
    <property type="molecule type" value="Genomic_DNA"/>
</dbReference>
<organism evidence="2 3">
    <name type="scientific">Apodemus speciosus</name>
    <name type="common">Large Japanese field mouse</name>
    <dbReference type="NCBI Taxonomy" id="105296"/>
    <lineage>
        <taxon>Eukaryota</taxon>
        <taxon>Metazoa</taxon>
        <taxon>Chordata</taxon>
        <taxon>Craniata</taxon>
        <taxon>Vertebrata</taxon>
        <taxon>Euteleostomi</taxon>
        <taxon>Mammalia</taxon>
        <taxon>Eutheria</taxon>
        <taxon>Euarchontoglires</taxon>
        <taxon>Glires</taxon>
        <taxon>Rodentia</taxon>
        <taxon>Myomorpha</taxon>
        <taxon>Muroidea</taxon>
        <taxon>Muridae</taxon>
        <taxon>Murinae</taxon>
        <taxon>Apodemus</taxon>
    </lineage>
</organism>
<dbReference type="SUPFAM" id="SSF56436">
    <property type="entry name" value="C-type lectin-like"/>
    <property type="match status" value="1"/>
</dbReference>
<name>A0ABQ0EIA2_APOSI</name>
<dbReference type="Proteomes" id="UP001623349">
    <property type="component" value="Unassembled WGS sequence"/>
</dbReference>
<dbReference type="PRINTS" id="PR00770">
    <property type="entry name" value="EMAJORBASICP"/>
</dbReference>
<accession>A0ABQ0EIA2</accession>
<dbReference type="InterPro" id="IPR016187">
    <property type="entry name" value="CTDL_fold"/>
</dbReference>
<gene>
    <name evidence="2" type="ORF">APTSU1_000174600</name>
</gene>
<comment type="caution">
    <text evidence="2">The sequence shown here is derived from an EMBL/GenBank/DDBJ whole genome shotgun (WGS) entry which is preliminary data.</text>
</comment>
<evidence type="ECO:0000313" key="3">
    <source>
        <dbReference type="Proteomes" id="UP001623349"/>
    </source>
</evidence>
<proteinExistence type="predicted"/>
<keyword evidence="3" id="KW-1185">Reference proteome</keyword>
<reference evidence="2 3" key="1">
    <citation type="submission" date="2024-08" db="EMBL/GenBank/DDBJ databases">
        <title>The draft genome of Apodemus speciosus.</title>
        <authorList>
            <person name="Nabeshima K."/>
            <person name="Suzuki S."/>
            <person name="Onuma M."/>
        </authorList>
    </citation>
    <scope>NUCLEOTIDE SEQUENCE [LARGE SCALE GENOMIC DNA]</scope>
    <source>
        <strain evidence="2">IB14-021</strain>
    </source>
</reference>
<dbReference type="InterPro" id="IPR016186">
    <property type="entry name" value="C-type_lectin-like/link_sf"/>
</dbReference>
<sequence>MVSALHRETAYPHLETPKREDLRQEADGSREQGRELVLTQETMQTEGEEVEGSEHQDNFEDEEAMQSEPDALDDLACPKEEDTAHLQGTPGCKSCRYVLVRTPKTFYKAQRLCRRCYRGNLASIHSYSFNYQIQSLARKINQSIIWIGGALRGWCSSGRSFAGLMGAAGILDTGPQGSLGVGKDTV</sequence>
<dbReference type="InterPro" id="IPR002352">
    <property type="entry name" value="Eosinophil_major_basic"/>
</dbReference>
<protein>
    <submittedName>
        <fullName evidence="2">Proteoglycan 3</fullName>
    </submittedName>
</protein>
<feature type="compositionally biased region" description="Basic and acidic residues" evidence="1">
    <location>
        <begin position="1"/>
        <end position="34"/>
    </location>
</feature>
<evidence type="ECO:0000256" key="1">
    <source>
        <dbReference type="SAM" id="MobiDB-lite"/>
    </source>
</evidence>